<evidence type="ECO:0000256" key="7">
    <source>
        <dbReference type="SAM" id="MobiDB-lite"/>
    </source>
</evidence>
<feature type="transmembrane region" description="Helical" evidence="8">
    <location>
        <begin position="647"/>
        <end position="666"/>
    </location>
</feature>
<proteinExistence type="inferred from homology"/>
<dbReference type="InterPro" id="IPR036259">
    <property type="entry name" value="MFS_trans_sf"/>
</dbReference>
<evidence type="ECO:0000256" key="4">
    <source>
        <dbReference type="ARBA" id="ARBA00022692"/>
    </source>
</evidence>
<feature type="transmembrane region" description="Helical" evidence="8">
    <location>
        <begin position="591"/>
        <end position="610"/>
    </location>
</feature>
<organism evidence="9 10">
    <name type="scientific">Perkinsus olseni</name>
    <name type="common">Perkinsus atlanticus</name>
    <dbReference type="NCBI Taxonomy" id="32597"/>
    <lineage>
        <taxon>Eukaryota</taxon>
        <taxon>Sar</taxon>
        <taxon>Alveolata</taxon>
        <taxon>Perkinsozoa</taxon>
        <taxon>Perkinsea</taxon>
        <taxon>Perkinsida</taxon>
        <taxon>Perkinsidae</taxon>
        <taxon>Perkinsus</taxon>
    </lineage>
</organism>
<comment type="caution">
    <text evidence="9">The sequence shown here is derived from an EMBL/GenBank/DDBJ whole genome shotgun (WGS) entry which is preliminary data.</text>
</comment>
<name>A0A7J6NG88_PEROL</name>
<keyword evidence="3" id="KW-0813">Transport</keyword>
<dbReference type="EMBL" id="JABANP010000403">
    <property type="protein sequence ID" value="KAF4682856.1"/>
    <property type="molecule type" value="Genomic_DNA"/>
</dbReference>
<keyword evidence="5 8" id="KW-1133">Transmembrane helix</keyword>
<dbReference type="OrthoDB" id="754047at2759"/>
<evidence type="ECO:0000256" key="6">
    <source>
        <dbReference type="ARBA" id="ARBA00023136"/>
    </source>
</evidence>
<evidence type="ECO:0000256" key="5">
    <source>
        <dbReference type="ARBA" id="ARBA00022989"/>
    </source>
</evidence>
<comment type="similarity">
    <text evidence="2">Belongs to the major facilitator superfamily. Folate-biopterin transporter (TC 2.A.71) family.</text>
</comment>
<evidence type="ECO:0000313" key="9">
    <source>
        <dbReference type="EMBL" id="KAF4682856.1"/>
    </source>
</evidence>
<evidence type="ECO:0000256" key="3">
    <source>
        <dbReference type="ARBA" id="ARBA00022448"/>
    </source>
</evidence>
<evidence type="ECO:0000256" key="8">
    <source>
        <dbReference type="SAM" id="Phobius"/>
    </source>
</evidence>
<sequence>MLVLVVARTSTPVFDGDSKRCHSKEKFPFPVLPIHTFCVETKEVDDDKWVARFTYSLTSNPTLHKESPTIPMKTVRRGKEDNAEQITVDTSRLPVKDIVDAVKWCYQLSKDFGKAKAVTLTSISLYVTPEEDDVTLKLGHADDLTSLVLSPPGSRPSVPNYDSARNGWGSLVTRKRKRFVLEESPSAKSFRKPDDLTDLSLGEFVYTNSSGITPKVRAEIIRSLEGTLKVNIGFAILEDGKPEEINTGFIGLTESWRAFRLDTSSLSVDDRREAEDSIKHLKTSLPGIDLDTISIEPLGDEKIIVRYGKRLADRLYINPCLGLFHCPLAAAELDAGPAEPSPIELPQQGGLAHQICLDFLFGPEGPTSPKPRRAGRRIGRLRGGVREDAGTGASPEDTHGQDLGHYADRSWKVRLRWWLMMYTTFTEGLEEGLQLNVVYYMKEDLLMSPATSALVWGISRIPWLLKPLLAQLRSEVEFFDRFTSDSIPIFGYRRKPYLIGSAGVHVLSLGLLSLCHAPHSIVLPLLCLSLRSTVRAWTAAISQAILVEDNQGGGREAINNIVADFFWVRAVGIVISSYGTGLLLEVFKPHVVFVLFGIFPATTCITTWFMHEEPVHVGRGGVERGLQVDASDAPSFGDHLNKQYNEVAAALGTNSTLTASLVYFFFYMSGPNYDQALYYYYIDKLGFSPEIMGQVQMFKGTARLTGPLLYKFFLSRVSFKSLVEGLTVVSLPLYMLPALLTTGISRQLGIPDAAFAISGEYVREAVLNVQVLPPIALATKLAPVGLEGTLFSLFTTVQNLSAGTSRLTSSAAIAMFGVDSPEFKGITALILFCGMSLLAPLPILSAIPEEEDAVEEPTLRVMEVRENRTGESTAIPSPVTGVAEVVSDEVSSMDSAISVLSPLGQGRRLSGV</sequence>
<comment type="subcellular location">
    <subcellularLocation>
        <location evidence="1">Membrane</location>
        <topology evidence="1">Multi-pass membrane protein</topology>
    </subcellularLocation>
</comment>
<accession>A0A7J6NG88</accession>
<dbReference type="Gene3D" id="1.20.1250.20">
    <property type="entry name" value="MFS general substrate transporter like domains"/>
    <property type="match status" value="1"/>
</dbReference>
<dbReference type="PANTHER" id="PTHR31585:SF0">
    <property type="entry name" value="FOLATE-BIOPTERIN TRANSPORTER 1, CHLOROPLASTIC"/>
    <property type="match status" value="1"/>
</dbReference>
<evidence type="ECO:0000256" key="1">
    <source>
        <dbReference type="ARBA" id="ARBA00004141"/>
    </source>
</evidence>
<reference evidence="9 10" key="1">
    <citation type="submission" date="2020-04" db="EMBL/GenBank/DDBJ databases">
        <title>Perkinsus olseni comparative genomics.</title>
        <authorList>
            <person name="Bogema D.R."/>
        </authorList>
    </citation>
    <scope>NUCLEOTIDE SEQUENCE [LARGE SCALE GENOMIC DNA]</scope>
    <source>
        <strain evidence="9">00978-12</strain>
    </source>
</reference>
<evidence type="ECO:0000256" key="2">
    <source>
        <dbReference type="ARBA" id="ARBA00007015"/>
    </source>
</evidence>
<dbReference type="Pfam" id="PF03092">
    <property type="entry name" value="BT1"/>
    <property type="match status" value="1"/>
</dbReference>
<dbReference type="AlphaFoldDB" id="A0A7J6NG88"/>
<keyword evidence="4 8" id="KW-0812">Transmembrane</keyword>
<feature type="region of interest" description="Disordered" evidence="7">
    <location>
        <begin position="365"/>
        <end position="401"/>
    </location>
</feature>
<keyword evidence="6 8" id="KW-0472">Membrane</keyword>
<dbReference type="SUPFAM" id="SSF103473">
    <property type="entry name" value="MFS general substrate transporter"/>
    <property type="match status" value="1"/>
</dbReference>
<evidence type="ECO:0000313" key="10">
    <source>
        <dbReference type="Proteomes" id="UP000541610"/>
    </source>
</evidence>
<feature type="compositionally biased region" description="Basic residues" evidence="7">
    <location>
        <begin position="370"/>
        <end position="380"/>
    </location>
</feature>
<dbReference type="Proteomes" id="UP000541610">
    <property type="component" value="Unassembled WGS sequence"/>
</dbReference>
<feature type="transmembrane region" description="Helical" evidence="8">
    <location>
        <begin position="565"/>
        <end position="584"/>
    </location>
</feature>
<protein>
    <submittedName>
        <fullName evidence="9">Uncharacterized protein</fullName>
    </submittedName>
</protein>
<gene>
    <name evidence="9" type="ORF">FOZ60_010039</name>
</gene>
<dbReference type="PANTHER" id="PTHR31585">
    <property type="entry name" value="FOLATE-BIOPTERIN TRANSPORTER 1, CHLOROPLASTIC"/>
    <property type="match status" value="1"/>
</dbReference>
<dbReference type="GO" id="GO:0016020">
    <property type="term" value="C:membrane"/>
    <property type="evidence" value="ECO:0007669"/>
    <property type="project" value="UniProtKB-SubCell"/>
</dbReference>
<dbReference type="InterPro" id="IPR039309">
    <property type="entry name" value="BT1"/>
</dbReference>